<feature type="compositionally biased region" description="Basic and acidic residues" evidence="1">
    <location>
        <begin position="80"/>
        <end position="91"/>
    </location>
</feature>
<evidence type="ECO:0000313" key="2">
    <source>
        <dbReference type="EMBL" id="KAL2856411.1"/>
    </source>
</evidence>
<accession>A0ABR4KVU3</accession>
<evidence type="ECO:0000313" key="3">
    <source>
        <dbReference type="Proteomes" id="UP001610446"/>
    </source>
</evidence>
<comment type="caution">
    <text evidence="2">The sequence shown here is derived from an EMBL/GenBank/DDBJ whole genome shotgun (WGS) entry which is preliminary data.</text>
</comment>
<dbReference type="Proteomes" id="UP001610446">
    <property type="component" value="Unassembled WGS sequence"/>
</dbReference>
<protein>
    <submittedName>
        <fullName evidence="2">Uncharacterized protein</fullName>
    </submittedName>
</protein>
<reference evidence="2 3" key="1">
    <citation type="submission" date="2024-07" db="EMBL/GenBank/DDBJ databases">
        <title>Section-level genome sequencing and comparative genomics of Aspergillus sections Usti and Cavernicolus.</title>
        <authorList>
            <consortium name="Lawrence Berkeley National Laboratory"/>
            <person name="Nybo J.L."/>
            <person name="Vesth T.C."/>
            <person name="Theobald S."/>
            <person name="Frisvad J.C."/>
            <person name="Larsen T.O."/>
            <person name="Kjaerboelling I."/>
            <person name="Rothschild-Mancinelli K."/>
            <person name="Lyhne E.K."/>
            <person name="Kogle M.E."/>
            <person name="Barry K."/>
            <person name="Clum A."/>
            <person name="Na H."/>
            <person name="Ledsgaard L."/>
            <person name="Lin J."/>
            <person name="Lipzen A."/>
            <person name="Kuo A."/>
            <person name="Riley R."/>
            <person name="Mondo S."/>
            <person name="Labutti K."/>
            <person name="Haridas S."/>
            <person name="Pangalinan J."/>
            <person name="Salamov A.A."/>
            <person name="Simmons B.A."/>
            <person name="Magnuson J.K."/>
            <person name="Chen J."/>
            <person name="Drula E."/>
            <person name="Henrissat B."/>
            <person name="Wiebenga A."/>
            <person name="Lubbers R.J."/>
            <person name="Gomes A.C."/>
            <person name="Makela M.R."/>
            <person name="Stajich J."/>
            <person name="Grigoriev I.V."/>
            <person name="Mortensen U.H."/>
            <person name="De Vries R.P."/>
            <person name="Baker S.E."/>
            <person name="Andersen M.R."/>
        </authorList>
    </citation>
    <scope>NUCLEOTIDE SEQUENCE [LARGE SCALE GENOMIC DNA]</scope>
    <source>
        <strain evidence="2 3">CBS 123904</strain>
    </source>
</reference>
<feature type="region of interest" description="Disordered" evidence="1">
    <location>
        <begin position="490"/>
        <end position="531"/>
    </location>
</feature>
<sequence>MSLIDPQNRKHKHESPITPQSQRFKEEPDPPRPQPRTQTSETFSSGSHIYHAEAQDPAQTSDGPQGSPLGPEPTGTTNPKLEDTIPPEERPNSFIGPTASPGGEILKLSLPQEDSIAALSDSLVEQQKDVSAKRLKVRESRTALRHNRDEVSKLRSKFMARLDSVFARLDHADLELLQGYEQLQKATQDHMRMESSYHQEEDQLEAEEYMLTLNMESFAALSGSGSSPNVPNRPRKARPVGHTARRELPRCIVSYLRRIADERMLQESLSELESEWFITLERQHEGYHFLDEDSEFLRTFEQQRNDIWKDLTNAQLDVNSLRIVCLDQGYTNFEYEDLSSLNLFQYDGEQILDMDQDPLKLAPEEQFHYVSITETPNQDPDFFLDLDPETLEVPPSEQIHFIHGPDHNKSHKSAEFVNKWMLHKLRISSMGIWHLQDLPIWDPLRRKGWDDYDISQYVLDRWFYDDTALASLSSTSSYYGDGETMIAQAAKRKDRVKSRSLSPASRPARRPSLRRSSTFPSVSSPNLSRPK</sequence>
<name>A0ABR4KVU3_9EURO</name>
<organism evidence="2 3">
    <name type="scientific">Aspergillus pseudoustus</name>
    <dbReference type="NCBI Taxonomy" id="1810923"/>
    <lineage>
        <taxon>Eukaryota</taxon>
        <taxon>Fungi</taxon>
        <taxon>Dikarya</taxon>
        <taxon>Ascomycota</taxon>
        <taxon>Pezizomycotina</taxon>
        <taxon>Eurotiomycetes</taxon>
        <taxon>Eurotiomycetidae</taxon>
        <taxon>Eurotiales</taxon>
        <taxon>Aspergillaceae</taxon>
        <taxon>Aspergillus</taxon>
        <taxon>Aspergillus subgen. Nidulantes</taxon>
    </lineage>
</organism>
<gene>
    <name evidence="2" type="ORF">BJY01DRAFT_178756</name>
</gene>
<feature type="region of interest" description="Disordered" evidence="1">
    <location>
        <begin position="1"/>
        <end position="105"/>
    </location>
</feature>
<feature type="compositionally biased region" description="Polar residues" evidence="1">
    <location>
        <begin position="518"/>
        <end position="531"/>
    </location>
</feature>
<evidence type="ECO:0000256" key="1">
    <source>
        <dbReference type="SAM" id="MobiDB-lite"/>
    </source>
</evidence>
<feature type="region of interest" description="Disordered" evidence="1">
    <location>
        <begin position="221"/>
        <end position="241"/>
    </location>
</feature>
<dbReference type="EMBL" id="JBFXLU010000007">
    <property type="protein sequence ID" value="KAL2856411.1"/>
    <property type="molecule type" value="Genomic_DNA"/>
</dbReference>
<keyword evidence="3" id="KW-1185">Reference proteome</keyword>
<proteinExistence type="predicted"/>